<sequence length="1064" mass="116350">MKAKTFLFLAAFSICHQALALPDLSEPNDVLRTSWDNVIEIINTRDSTILECRLIADKLQGCKSKTISGLHSPYRAVMPPNLSRWFRIFVTQKDTSNIFSFRPEANSGMIDANTTATRVTTSPFDGDDGKILDLQGSQVTVPAYKSPTDTIRDTFYLTRETPNSAGQFSSVTFNISNDNQTLEMQNYPKYTLPVFDLVLLDAFYNDHIIGLGDVGDPQPSLKSLYPFSSKLNPDGHFVEQSNQGGNQQQVKTAFSSDAYSIAKVNGKYWVTYKTKKKFTKFDSFPTEKAADENSYQAPENSHVTIRQVVTQPGPFFYNLAVFADDDKVGTCTGSDDLICTDAFRYLGTQLSINDGNDTAQTSFSSNSLGDHGRLIFRNLNYSPLNINELKTDFNIPDELKSAFSGSCLDKVDFSPRSDEAISGNDACTLDFDFRKLTNLQPISESFNVGFSVIGPFGNVPTQFHFNIDLPAFVSNFQFEQNENPLSQLHLNAGDSGDINVVYFSNNDETQTPELSFLDDNKDSQLLRSYFADIGCLSPSAPQLASGEKCTLRYRIPAAAVSNQNYSLKLNNSNQIPTGLDTLNIDVSSSANIIAHSPYGNHNNETLSRLSGVKLQPGSSTTIRFTNVGAATAHHFNAVFTQPNSPIPLTLTGDCTHHPDLEALGGSCDLTLTMANDTSVNGKYEVQMSADDYTGYDIPVVIGAFSFDRGIGVSDGHNGLQGTVNIAQTAQGYLKVTNYTGYPLDDLTITLPDLKLSSHLIKPSKSIFYETNAGNLPSCIHGTGEAGDYHVSLDQLASCEIAYHVYEGVTAEQPDANIVFKYPSEQNTTSLTEMQAIHLTNQNAVVVSYDQEKDDISSITLDASRPSTKISITNNSGYTINNLTLTPSSKVLGVVNKTSCQNQSLKNGQSCEISLNLDDQNPLLGDYVIELNADNLQSRIIPFSIKLAHTDNVEVDNRGGYSMSIDYINFHPNTDGNDGECKSGPCYAKSSTGWFTNPFNSHITDVSGRDITMYMMLGTSVTLPSCNQGKIVCTGTTFGPDCHYVGDGSGNNGTPQNQCLQYNPK</sequence>
<protein>
    <submittedName>
        <fullName evidence="2">Uncharacterized protein</fullName>
    </submittedName>
</protein>
<organism evidence="2 3">
    <name type="scientific">Parashewanella curva</name>
    <dbReference type="NCBI Taxonomy" id="2338552"/>
    <lineage>
        <taxon>Bacteria</taxon>
        <taxon>Pseudomonadati</taxon>
        <taxon>Pseudomonadota</taxon>
        <taxon>Gammaproteobacteria</taxon>
        <taxon>Alteromonadales</taxon>
        <taxon>Shewanellaceae</taxon>
        <taxon>Parashewanella</taxon>
    </lineage>
</organism>
<evidence type="ECO:0000256" key="1">
    <source>
        <dbReference type="SAM" id="SignalP"/>
    </source>
</evidence>
<dbReference type="EMBL" id="QZEI01000035">
    <property type="protein sequence ID" value="RLV59412.1"/>
    <property type="molecule type" value="Genomic_DNA"/>
</dbReference>
<proteinExistence type="predicted"/>
<name>A0A3L8PZ97_9GAMM</name>
<comment type="caution">
    <text evidence="2">The sequence shown here is derived from an EMBL/GenBank/DDBJ whole genome shotgun (WGS) entry which is preliminary data.</text>
</comment>
<keyword evidence="1" id="KW-0732">Signal</keyword>
<accession>A0A3L8PZ97</accession>
<dbReference type="AlphaFoldDB" id="A0A3L8PZ97"/>
<gene>
    <name evidence="2" type="ORF">D5018_12325</name>
</gene>
<reference evidence="2 3" key="1">
    <citation type="submission" date="2018-09" db="EMBL/GenBank/DDBJ databases">
        <title>Phylogeny of the Shewanellaceae, and recommendation for two new genera, Pseudoshewanella and Parashewanella.</title>
        <authorList>
            <person name="Wang G."/>
        </authorList>
    </citation>
    <scope>NUCLEOTIDE SEQUENCE [LARGE SCALE GENOMIC DNA]</scope>
    <source>
        <strain evidence="2 3">C51</strain>
    </source>
</reference>
<evidence type="ECO:0000313" key="3">
    <source>
        <dbReference type="Proteomes" id="UP000281474"/>
    </source>
</evidence>
<feature type="chain" id="PRO_5018121503" evidence="1">
    <location>
        <begin position="21"/>
        <end position="1064"/>
    </location>
</feature>
<evidence type="ECO:0000313" key="2">
    <source>
        <dbReference type="EMBL" id="RLV59412.1"/>
    </source>
</evidence>
<feature type="signal peptide" evidence="1">
    <location>
        <begin position="1"/>
        <end position="20"/>
    </location>
</feature>
<dbReference type="Proteomes" id="UP000281474">
    <property type="component" value="Unassembled WGS sequence"/>
</dbReference>
<keyword evidence="3" id="KW-1185">Reference proteome</keyword>